<name>A0A3M7SXJ3_BRAPC</name>
<reference evidence="1 2" key="1">
    <citation type="journal article" date="2018" name="Sci. Rep.">
        <title>Genomic signatures of local adaptation to the degree of environmental predictability in rotifers.</title>
        <authorList>
            <person name="Franch-Gras L."/>
            <person name="Hahn C."/>
            <person name="Garcia-Roger E.M."/>
            <person name="Carmona M.J."/>
            <person name="Serra M."/>
            <person name="Gomez A."/>
        </authorList>
    </citation>
    <scope>NUCLEOTIDE SEQUENCE [LARGE SCALE GENOMIC DNA]</scope>
    <source>
        <strain evidence="1">HYR1</strain>
    </source>
</reference>
<organism evidence="1 2">
    <name type="scientific">Brachionus plicatilis</name>
    <name type="common">Marine rotifer</name>
    <name type="synonym">Brachionus muelleri</name>
    <dbReference type="NCBI Taxonomy" id="10195"/>
    <lineage>
        <taxon>Eukaryota</taxon>
        <taxon>Metazoa</taxon>
        <taxon>Spiralia</taxon>
        <taxon>Gnathifera</taxon>
        <taxon>Rotifera</taxon>
        <taxon>Eurotatoria</taxon>
        <taxon>Monogononta</taxon>
        <taxon>Pseudotrocha</taxon>
        <taxon>Ploima</taxon>
        <taxon>Brachionidae</taxon>
        <taxon>Brachionus</taxon>
    </lineage>
</organism>
<sequence>MYQICVSAYEAVKSHKEMQAYDNQNSLFFKISKKLNKSHYKSLHLRDLSLIYKNNKLMNFTDSEKISENRSKD</sequence>
<evidence type="ECO:0000313" key="2">
    <source>
        <dbReference type="Proteomes" id="UP000276133"/>
    </source>
</evidence>
<accession>A0A3M7SXJ3</accession>
<protein>
    <submittedName>
        <fullName evidence="1">Uncharacterized protein</fullName>
    </submittedName>
</protein>
<keyword evidence="2" id="KW-1185">Reference proteome</keyword>
<comment type="caution">
    <text evidence="1">The sequence shown here is derived from an EMBL/GenBank/DDBJ whole genome shotgun (WGS) entry which is preliminary data.</text>
</comment>
<dbReference type="Proteomes" id="UP000276133">
    <property type="component" value="Unassembled WGS sequence"/>
</dbReference>
<dbReference type="EMBL" id="REGN01000642">
    <property type="protein sequence ID" value="RNA40442.1"/>
    <property type="molecule type" value="Genomic_DNA"/>
</dbReference>
<proteinExistence type="predicted"/>
<dbReference type="AlphaFoldDB" id="A0A3M7SXJ3"/>
<evidence type="ECO:0000313" key="1">
    <source>
        <dbReference type="EMBL" id="RNA40442.1"/>
    </source>
</evidence>
<gene>
    <name evidence="1" type="ORF">BpHYR1_013660</name>
</gene>